<dbReference type="SUPFAM" id="SSF55729">
    <property type="entry name" value="Acyl-CoA N-acyltransferases (Nat)"/>
    <property type="match status" value="1"/>
</dbReference>
<dbReference type="Gene3D" id="3.40.630.30">
    <property type="match status" value="1"/>
</dbReference>
<gene>
    <name evidence="2" type="ORF">AB0A88_33765</name>
</gene>
<accession>A0ABV3CJW7</accession>
<dbReference type="GO" id="GO:0016746">
    <property type="term" value="F:acyltransferase activity"/>
    <property type="evidence" value="ECO:0007669"/>
    <property type="project" value="UniProtKB-KW"/>
</dbReference>
<dbReference type="EC" id="2.3.1.-" evidence="2"/>
<proteinExistence type="predicted"/>
<name>A0ABV3CJW7_9ACTN</name>
<dbReference type="InterPro" id="IPR016181">
    <property type="entry name" value="Acyl_CoA_acyltransferase"/>
</dbReference>
<sequence>MTYRLTLLTAAEAAHRREELIALCAQAFAGSPWHEPPLGAVRTVDRLLDSAARKDDFCAAAAYADDGTDHADAALLGFAAGWTDTALSGDAPLFELAELVVAPGRQGQGIGRGLHDGLLVIGSPGPAMLMTLDVPELTDRYARWGWTVVDRRRPGTEQRDYVVMRHA</sequence>
<evidence type="ECO:0000313" key="3">
    <source>
        <dbReference type="Proteomes" id="UP001551329"/>
    </source>
</evidence>
<evidence type="ECO:0000259" key="1">
    <source>
        <dbReference type="Pfam" id="PF00583"/>
    </source>
</evidence>
<keyword evidence="2" id="KW-0808">Transferase</keyword>
<keyword evidence="2" id="KW-0012">Acyltransferase</keyword>
<keyword evidence="3" id="KW-1185">Reference proteome</keyword>
<feature type="domain" description="N-acetyltransferase" evidence="1">
    <location>
        <begin position="47"/>
        <end position="116"/>
    </location>
</feature>
<evidence type="ECO:0000313" key="2">
    <source>
        <dbReference type="EMBL" id="MEU7075069.1"/>
    </source>
</evidence>
<organism evidence="2 3">
    <name type="scientific">Streptomyces narbonensis</name>
    <dbReference type="NCBI Taxonomy" id="67333"/>
    <lineage>
        <taxon>Bacteria</taxon>
        <taxon>Bacillati</taxon>
        <taxon>Actinomycetota</taxon>
        <taxon>Actinomycetes</taxon>
        <taxon>Kitasatosporales</taxon>
        <taxon>Streptomycetaceae</taxon>
        <taxon>Streptomyces</taxon>
    </lineage>
</organism>
<protein>
    <submittedName>
        <fullName evidence="2">GNAT family N-acetyltransferase</fullName>
        <ecNumber evidence="2">2.3.1.-</ecNumber>
    </submittedName>
</protein>
<dbReference type="RefSeq" id="WP_358471341.1">
    <property type="nucleotide sequence ID" value="NZ_JBEZAE010000033.1"/>
</dbReference>
<comment type="caution">
    <text evidence="2">The sequence shown here is derived from an EMBL/GenBank/DDBJ whole genome shotgun (WGS) entry which is preliminary data.</text>
</comment>
<dbReference type="Pfam" id="PF00583">
    <property type="entry name" value="Acetyltransf_1"/>
    <property type="match status" value="1"/>
</dbReference>
<dbReference type="InterPro" id="IPR000182">
    <property type="entry name" value="GNAT_dom"/>
</dbReference>
<reference evidence="2 3" key="1">
    <citation type="submission" date="2024-06" db="EMBL/GenBank/DDBJ databases">
        <title>The Natural Products Discovery Center: Release of the First 8490 Sequenced Strains for Exploring Actinobacteria Biosynthetic Diversity.</title>
        <authorList>
            <person name="Kalkreuter E."/>
            <person name="Kautsar S.A."/>
            <person name="Yang D."/>
            <person name="Bader C.D."/>
            <person name="Teijaro C.N."/>
            <person name="Fluegel L."/>
            <person name="Davis C.M."/>
            <person name="Simpson J.R."/>
            <person name="Lauterbach L."/>
            <person name="Steele A.D."/>
            <person name="Gui C."/>
            <person name="Meng S."/>
            <person name="Li G."/>
            <person name="Viehrig K."/>
            <person name="Ye F."/>
            <person name="Su P."/>
            <person name="Kiefer A.F."/>
            <person name="Nichols A."/>
            <person name="Cepeda A.J."/>
            <person name="Yan W."/>
            <person name="Fan B."/>
            <person name="Jiang Y."/>
            <person name="Adhikari A."/>
            <person name="Zheng C.-J."/>
            <person name="Schuster L."/>
            <person name="Cowan T.M."/>
            <person name="Smanski M.J."/>
            <person name="Chevrette M.G."/>
            <person name="De Carvalho L.P.S."/>
            <person name="Shen B."/>
        </authorList>
    </citation>
    <scope>NUCLEOTIDE SEQUENCE [LARGE SCALE GENOMIC DNA]</scope>
    <source>
        <strain evidence="2 3">NPDC045974</strain>
    </source>
</reference>
<dbReference type="Proteomes" id="UP001551329">
    <property type="component" value="Unassembled WGS sequence"/>
</dbReference>
<dbReference type="EMBL" id="JBEZAE010000033">
    <property type="protein sequence ID" value="MEU7075069.1"/>
    <property type="molecule type" value="Genomic_DNA"/>
</dbReference>